<evidence type="ECO:0000259" key="10">
    <source>
        <dbReference type="Pfam" id="PF00593"/>
    </source>
</evidence>
<gene>
    <name evidence="12" type="ORF">H8S64_01895</name>
</gene>
<keyword evidence="4" id="KW-0812">Transmembrane</keyword>
<dbReference type="PANTHER" id="PTHR30069:SF57">
    <property type="entry name" value="TONB-DEPENDENT RECEPTOR"/>
    <property type="match status" value="1"/>
</dbReference>
<feature type="domain" description="TonB-dependent receptor plug" evidence="11">
    <location>
        <begin position="126"/>
        <end position="226"/>
    </location>
</feature>
<dbReference type="InterPro" id="IPR012910">
    <property type="entry name" value="Plug_dom"/>
</dbReference>
<reference evidence="12 13" key="1">
    <citation type="submission" date="2020-08" db="EMBL/GenBank/DDBJ databases">
        <title>Genome public.</title>
        <authorList>
            <person name="Liu C."/>
            <person name="Sun Q."/>
        </authorList>
    </citation>
    <scope>NUCLEOTIDE SEQUENCE [LARGE SCALE GENOMIC DNA]</scope>
    <source>
        <strain evidence="12 13">NSJ-56</strain>
    </source>
</reference>
<dbReference type="EMBL" id="JACOOH010000001">
    <property type="protein sequence ID" value="MBC5619842.1"/>
    <property type="molecule type" value="Genomic_DNA"/>
</dbReference>
<keyword evidence="2" id="KW-0813">Transport</keyword>
<comment type="similarity">
    <text evidence="8">Belongs to the TonB-dependent receptor family.</text>
</comment>
<keyword evidence="3" id="KW-1134">Transmembrane beta strand</keyword>
<feature type="signal peptide" evidence="9">
    <location>
        <begin position="1"/>
        <end position="21"/>
    </location>
</feature>
<dbReference type="InterPro" id="IPR037066">
    <property type="entry name" value="Plug_dom_sf"/>
</dbReference>
<evidence type="ECO:0000259" key="11">
    <source>
        <dbReference type="Pfam" id="PF07715"/>
    </source>
</evidence>
<dbReference type="Gene3D" id="2.170.130.10">
    <property type="entry name" value="TonB-dependent receptor, plug domain"/>
    <property type="match status" value="1"/>
</dbReference>
<dbReference type="Pfam" id="PF00593">
    <property type="entry name" value="TonB_dep_Rec_b-barrel"/>
    <property type="match status" value="1"/>
</dbReference>
<evidence type="ECO:0000256" key="9">
    <source>
        <dbReference type="SAM" id="SignalP"/>
    </source>
</evidence>
<dbReference type="Pfam" id="PF13715">
    <property type="entry name" value="CarbopepD_reg_2"/>
    <property type="match status" value="1"/>
</dbReference>
<evidence type="ECO:0000256" key="1">
    <source>
        <dbReference type="ARBA" id="ARBA00004571"/>
    </source>
</evidence>
<organism evidence="12 13">
    <name type="scientific">Butyricimonas hominis</name>
    <dbReference type="NCBI Taxonomy" id="2763032"/>
    <lineage>
        <taxon>Bacteria</taxon>
        <taxon>Pseudomonadati</taxon>
        <taxon>Bacteroidota</taxon>
        <taxon>Bacteroidia</taxon>
        <taxon>Bacteroidales</taxon>
        <taxon>Odoribacteraceae</taxon>
        <taxon>Butyricimonas</taxon>
    </lineage>
</organism>
<dbReference type="Gene3D" id="2.40.170.20">
    <property type="entry name" value="TonB-dependent receptor, beta-barrel domain"/>
    <property type="match status" value="1"/>
</dbReference>
<evidence type="ECO:0000256" key="4">
    <source>
        <dbReference type="ARBA" id="ARBA00022692"/>
    </source>
</evidence>
<evidence type="ECO:0000313" key="12">
    <source>
        <dbReference type="EMBL" id="MBC5619842.1"/>
    </source>
</evidence>
<proteinExistence type="inferred from homology"/>
<keyword evidence="5 8" id="KW-0798">TonB box</keyword>
<dbReference type="PANTHER" id="PTHR30069">
    <property type="entry name" value="TONB-DEPENDENT OUTER MEMBRANE RECEPTOR"/>
    <property type="match status" value="1"/>
</dbReference>
<evidence type="ECO:0000256" key="8">
    <source>
        <dbReference type="RuleBase" id="RU003357"/>
    </source>
</evidence>
<keyword evidence="9" id="KW-0732">Signal</keyword>
<comment type="caution">
    <text evidence="12">The sequence shown here is derived from an EMBL/GenBank/DDBJ whole genome shotgun (WGS) entry which is preliminary data.</text>
</comment>
<sequence>MKAVIRFILALLFLVPVMAHAQQKGIVKGRIFDSKNNEPVPFANVVIWKTTIGTAADENGYFRIENVPLGFNRLEVSSVGYNTKLSEEFMVNTASERTVNVELEESSVSLEQVTVKADPFRKTAVSPMSLQRIGIAEIEKNPGGNRDISKVLQSMPGVLSSPAFRNDFIVRGGGPSENRFYLDDVELPNLNHFATQGASGGVVSIVNIDFVKEVSFYSGAFPADRGNLMSSLLDFKQISGNPDKIKVRGTLGATDFGVSLDGPLAPKTTFIMSARRSYLKFLFDMIGLPFLPVYNDVQFKTTTNLSPKSELTILGIGAYDVNNLNKNMKDPDDDQKYLLDYLPESVQWSYTLGATYKYYGKHWNHLFVLSRSTLQNEIEKYSRNDKSQPKLVDYTSGETENKFRFEHNRLTRQNVKLNFGAGIEYATYKNKTQRELYTRGELQNIRYDRNFEFFKWSLFGQASKSFFLERLSLSFGARVDGNSYTSGMSNPLKQFSPRLSLSYSLTPEWFVNASTGRYYQLPSYTTMGYADENGEFVNKRNGVKYIATNQYAAGIEYRPGTRTQITLEGFYKTYDKYPVSLADSIVLANKGTDYVAVGDEPVKSLGEGRAYGVELMIRTQEFFGIVASAAYTYFYSEFKQMDHNLRPTSKYIPSSWDNRHIFSLTATRKLGLWDVGMKWRYTNGAPFTPYDRETSSLIVAWDAKKQPYLDYSRFNSERASSFHQLDIRVDRSFYFKKWSLILYADIQNIYNHKTKSPDLLVPEEDANGSYRVDPDRPGHYLMRYIKNDTGTLLPSVGIIVDF</sequence>
<dbReference type="RefSeq" id="WP_186974722.1">
    <property type="nucleotide sequence ID" value="NZ_JACOOH010000001.1"/>
</dbReference>
<dbReference type="Gene3D" id="2.60.40.1120">
    <property type="entry name" value="Carboxypeptidase-like, regulatory domain"/>
    <property type="match status" value="1"/>
</dbReference>
<comment type="subcellular location">
    <subcellularLocation>
        <location evidence="1">Cell outer membrane</location>
        <topology evidence="1">Multi-pass membrane protein</topology>
    </subcellularLocation>
</comment>
<evidence type="ECO:0000256" key="7">
    <source>
        <dbReference type="ARBA" id="ARBA00023237"/>
    </source>
</evidence>
<dbReference type="InterPro" id="IPR039426">
    <property type="entry name" value="TonB-dep_rcpt-like"/>
</dbReference>
<feature type="domain" description="TonB-dependent receptor-like beta-barrel" evidence="10">
    <location>
        <begin position="322"/>
        <end position="749"/>
    </location>
</feature>
<evidence type="ECO:0000313" key="13">
    <source>
        <dbReference type="Proteomes" id="UP000646484"/>
    </source>
</evidence>
<evidence type="ECO:0000256" key="6">
    <source>
        <dbReference type="ARBA" id="ARBA00023136"/>
    </source>
</evidence>
<dbReference type="SUPFAM" id="SSF49464">
    <property type="entry name" value="Carboxypeptidase regulatory domain-like"/>
    <property type="match status" value="1"/>
</dbReference>
<evidence type="ECO:0000256" key="5">
    <source>
        <dbReference type="ARBA" id="ARBA00023077"/>
    </source>
</evidence>
<dbReference type="Proteomes" id="UP000646484">
    <property type="component" value="Unassembled WGS sequence"/>
</dbReference>
<evidence type="ECO:0000256" key="3">
    <source>
        <dbReference type="ARBA" id="ARBA00022452"/>
    </source>
</evidence>
<keyword evidence="7" id="KW-0998">Cell outer membrane</keyword>
<keyword evidence="12" id="KW-0675">Receptor</keyword>
<keyword evidence="6 8" id="KW-0472">Membrane</keyword>
<accession>A0ABR7CWE3</accession>
<dbReference type="InterPro" id="IPR008969">
    <property type="entry name" value="CarboxyPept-like_regulatory"/>
</dbReference>
<dbReference type="SUPFAM" id="SSF56935">
    <property type="entry name" value="Porins"/>
    <property type="match status" value="1"/>
</dbReference>
<evidence type="ECO:0000256" key="2">
    <source>
        <dbReference type="ARBA" id="ARBA00022448"/>
    </source>
</evidence>
<dbReference type="InterPro" id="IPR036942">
    <property type="entry name" value="Beta-barrel_TonB_sf"/>
</dbReference>
<feature type="chain" id="PRO_5047248699" evidence="9">
    <location>
        <begin position="22"/>
        <end position="802"/>
    </location>
</feature>
<dbReference type="Pfam" id="PF07715">
    <property type="entry name" value="Plug"/>
    <property type="match status" value="1"/>
</dbReference>
<name>A0ABR7CWE3_9BACT</name>
<dbReference type="InterPro" id="IPR000531">
    <property type="entry name" value="Beta-barrel_TonB"/>
</dbReference>
<protein>
    <submittedName>
        <fullName evidence="12">TonB-dependent receptor</fullName>
    </submittedName>
</protein>
<keyword evidence="13" id="KW-1185">Reference proteome</keyword>